<name>A0A0S4QZG3_9ACTN</name>
<reference evidence="2" key="1">
    <citation type="submission" date="2015-11" db="EMBL/GenBank/DDBJ databases">
        <authorList>
            <person name="Varghese N."/>
        </authorList>
    </citation>
    <scope>NUCLEOTIDE SEQUENCE [LARGE SCALE GENOMIC DNA]</scope>
    <source>
        <strain evidence="2">DSM 45899</strain>
    </source>
</reference>
<accession>A0A0S4QZG3</accession>
<dbReference type="AlphaFoldDB" id="A0A0S4QZG3"/>
<sequence>MALPVTDAAHRLRAARRRVAATVGRRPLIFGLAVFDDAGVVVEVASPFGSETAARKWADVFGLASYQVLPARIAGGRH</sequence>
<dbReference type="Proteomes" id="UP000198802">
    <property type="component" value="Unassembled WGS sequence"/>
</dbReference>
<proteinExistence type="predicted"/>
<organism evidence="1 2">
    <name type="scientific">Parafrankia irregularis</name>
    <dbReference type="NCBI Taxonomy" id="795642"/>
    <lineage>
        <taxon>Bacteria</taxon>
        <taxon>Bacillati</taxon>
        <taxon>Actinomycetota</taxon>
        <taxon>Actinomycetes</taxon>
        <taxon>Frankiales</taxon>
        <taxon>Frankiaceae</taxon>
        <taxon>Parafrankia</taxon>
    </lineage>
</organism>
<gene>
    <name evidence="1" type="ORF">Ga0074812_1393</name>
</gene>
<protein>
    <submittedName>
        <fullName evidence="1">Uncharacterized protein</fullName>
    </submittedName>
</protein>
<keyword evidence="2" id="KW-1185">Reference proteome</keyword>
<dbReference type="EMBL" id="FAOZ01000039">
    <property type="protein sequence ID" value="CUU60370.1"/>
    <property type="molecule type" value="Genomic_DNA"/>
</dbReference>
<evidence type="ECO:0000313" key="2">
    <source>
        <dbReference type="Proteomes" id="UP000198802"/>
    </source>
</evidence>
<dbReference type="RefSeq" id="WP_091285169.1">
    <property type="nucleotide sequence ID" value="NZ_FAOZ01000039.1"/>
</dbReference>
<evidence type="ECO:0000313" key="1">
    <source>
        <dbReference type="EMBL" id="CUU60370.1"/>
    </source>
</evidence>